<accession>A0AB37UGW2</accession>
<feature type="transmembrane region" description="Helical" evidence="1">
    <location>
        <begin position="6"/>
        <end position="26"/>
    </location>
</feature>
<dbReference type="Proteomes" id="UP000282574">
    <property type="component" value="Unassembled WGS sequence"/>
</dbReference>
<evidence type="ECO:0000313" key="3">
    <source>
        <dbReference type="Proteomes" id="UP000282574"/>
    </source>
</evidence>
<proteinExistence type="predicted"/>
<evidence type="ECO:0000313" key="2">
    <source>
        <dbReference type="EMBL" id="RUT10364.1"/>
    </source>
</evidence>
<dbReference type="RefSeq" id="WP_106170464.1">
    <property type="nucleotide sequence ID" value="NZ_JAVKZF010000004.1"/>
</dbReference>
<organism evidence="2 3">
    <name type="scientific">Chroococcidiopsis cubana SAG 39.79</name>
    <dbReference type="NCBI Taxonomy" id="388085"/>
    <lineage>
        <taxon>Bacteria</taxon>
        <taxon>Bacillati</taxon>
        <taxon>Cyanobacteriota</taxon>
        <taxon>Cyanophyceae</taxon>
        <taxon>Chroococcidiopsidales</taxon>
        <taxon>Chroococcidiopsidaceae</taxon>
        <taxon>Chroococcidiopsis</taxon>
    </lineage>
</organism>
<reference evidence="2 3" key="1">
    <citation type="journal article" date="2019" name="Genome Biol. Evol.">
        <title>Day and night: Metabolic profiles and evolutionary relationships of six axenic non-marine cyanobacteria.</title>
        <authorList>
            <person name="Will S.E."/>
            <person name="Henke P."/>
            <person name="Boedeker C."/>
            <person name="Huang S."/>
            <person name="Brinkmann H."/>
            <person name="Rohde M."/>
            <person name="Jarek M."/>
            <person name="Friedl T."/>
            <person name="Seufert S."/>
            <person name="Schumacher M."/>
            <person name="Overmann J."/>
            <person name="Neumann-Schaal M."/>
            <person name="Petersen J."/>
        </authorList>
    </citation>
    <scope>NUCLEOTIDE SEQUENCE [LARGE SCALE GENOMIC DNA]</scope>
    <source>
        <strain evidence="2 3">SAG 39.79</strain>
    </source>
</reference>
<keyword evidence="1" id="KW-1133">Transmembrane helix</keyword>
<dbReference type="AlphaFoldDB" id="A0AB37UGW2"/>
<sequence length="87" mass="9186">MNESLPLNTFIAIAGMTFLLIAVIGRSKLGFAEINPGCFGRILALIIGLSLLSGTSLLAAFPTDTLIQFVRNILTDGIQAVQNYSGS</sequence>
<gene>
    <name evidence="2" type="ORF">DSM107010_43600</name>
</gene>
<evidence type="ECO:0000256" key="1">
    <source>
        <dbReference type="SAM" id="Phobius"/>
    </source>
</evidence>
<keyword evidence="3" id="KW-1185">Reference proteome</keyword>
<name>A0AB37UGW2_9CYAN</name>
<dbReference type="EMBL" id="RSCK01000044">
    <property type="protein sequence ID" value="RUT10364.1"/>
    <property type="molecule type" value="Genomic_DNA"/>
</dbReference>
<keyword evidence="1" id="KW-0812">Transmembrane</keyword>
<comment type="caution">
    <text evidence="2">The sequence shown here is derived from an EMBL/GenBank/DDBJ whole genome shotgun (WGS) entry which is preliminary data.</text>
</comment>
<protein>
    <submittedName>
        <fullName evidence="2">Uncharacterized protein</fullName>
    </submittedName>
</protein>
<feature type="transmembrane region" description="Helical" evidence="1">
    <location>
        <begin position="38"/>
        <end position="61"/>
    </location>
</feature>
<keyword evidence="1" id="KW-0472">Membrane</keyword>